<dbReference type="InterPro" id="IPR006095">
    <property type="entry name" value="Glu/Leu/Phe/Val/Trp_DH"/>
</dbReference>
<dbReference type="PANTHER" id="PTHR11606:SF13">
    <property type="entry name" value="GLUTAMATE DEHYDROGENASE 1, MITOCHONDRIAL"/>
    <property type="match status" value="1"/>
</dbReference>
<dbReference type="OrthoDB" id="9803297at2"/>
<keyword evidence="10" id="KW-1185">Reference proteome</keyword>
<dbReference type="GO" id="GO:0006538">
    <property type="term" value="P:L-glutamate catabolic process"/>
    <property type="evidence" value="ECO:0007669"/>
    <property type="project" value="TreeGrafter"/>
</dbReference>
<feature type="binding site" evidence="5">
    <location>
        <position position="223"/>
    </location>
    <ligand>
        <name>NAD(+)</name>
        <dbReference type="ChEBI" id="CHEBI:57540"/>
    </ligand>
</feature>
<dbReference type="SMART" id="SM00839">
    <property type="entry name" value="ELFV_dehydrog"/>
    <property type="match status" value="1"/>
</dbReference>
<comment type="similarity">
    <text evidence="1 3 7">Belongs to the Glu/Leu/Phe/Val dehydrogenases family.</text>
</comment>
<name>A0A517PRK5_9PLAN</name>
<feature type="binding site" evidence="5">
    <location>
        <position position="96"/>
    </location>
    <ligand>
        <name>substrate</name>
    </ligand>
</feature>
<gene>
    <name evidence="9" type="primary">gdhA_3</name>
    <name evidence="9" type="ORF">HG66A1_38100</name>
</gene>
<evidence type="ECO:0000256" key="5">
    <source>
        <dbReference type="PIRSR" id="PIRSR000185-2"/>
    </source>
</evidence>
<dbReference type="PROSITE" id="PS00074">
    <property type="entry name" value="GLFV_DEHYDROGENASE"/>
    <property type="match status" value="1"/>
</dbReference>
<dbReference type="InterPro" id="IPR036291">
    <property type="entry name" value="NAD(P)-bd_dom_sf"/>
</dbReference>
<evidence type="ECO:0000256" key="3">
    <source>
        <dbReference type="PIRNR" id="PIRNR000185"/>
    </source>
</evidence>
<dbReference type="PRINTS" id="PR00082">
    <property type="entry name" value="GLFDHDRGNASE"/>
</dbReference>
<proteinExistence type="inferred from homology"/>
<feature type="active site" description="Proton donor" evidence="4">
    <location>
        <position position="108"/>
    </location>
</feature>
<feature type="domain" description="Glutamate/phenylalanine/leucine/valine/L-tryptophan dehydrogenase C-terminal" evidence="8">
    <location>
        <begin position="185"/>
        <end position="441"/>
    </location>
</feature>
<evidence type="ECO:0000313" key="9">
    <source>
        <dbReference type="EMBL" id="QDT22004.1"/>
    </source>
</evidence>
<evidence type="ECO:0000259" key="8">
    <source>
        <dbReference type="SMART" id="SM00839"/>
    </source>
</evidence>
<dbReference type="Pfam" id="PF00208">
    <property type="entry name" value="ELFV_dehydrog"/>
    <property type="match status" value="1"/>
</dbReference>
<dbReference type="InterPro" id="IPR014362">
    <property type="entry name" value="Glu_DH"/>
</dbReference>
<dbReference type="RefSeq" id="WP_145187173.1">
    <property type="nucleotide sequence ID" value="NZ_CP036266.1"/>
</dbReference>
<keyword evidence="2 3" id="KW-0560">Oxidoreductase</keyword>
<keyword evidence="5" id="KW-0547">Nucleotide-binding</keyword>
<dbReference type="Gene3D" id="3.40.50.10860">
    <property type="entry name" value="Leucine Dehydrogenase, chain A, domain 1"/>
    <property type="match status" value="1"/>
</dbReference>
<dbReference type="GO" id="GO:0000166">
    <property type="term" value="F:nucleotide binding"/>
    <property type="evidence" value="ECO:0007669"/>
    <property type="project" value="UniProtKB-KW"/>
</dbReference>
<evidence type="ECO:0000256" key="7">
    <source>
        <dbReference type="RuleBase" id="RU004417"/>
    </source>
</evidence>
<protein>
    <recommendedName>
        <fullName evidence="3">Glutamate dehydrogenase</fullName>
    </recommendedName>
</protein>
<dbReference type="FunFam" id="3.40.50.10860:FF:000003">
    <property type="entry name" value="Glutamate dehydrogenase"/>
    <property type="match status" value="1"/>
</dbReference>
<reference evidence="9 10" key="1">
    <citation type="submission" date="2019-02" db="EMBL/GenBank/DDBJ databases">
        <title>Deep-cultivation of Planctomycetes and their phenomic and genomic characterization uncovers novel biology.</title>
        <authorList>
            <person name="Wiegand S."/>
            <person name="Jogler M."/>
            <person name="Boedeker C."/>
            <person name="Pinto D."/>
            <person name="Vollmers J."/>
            <person name="Rivas-Marin E."/>
            <person name="Kohn T."/>
            <person name="Peeters S.H."/>
            <person name="Heuer A."/>
            <person name="Rast P."/>
            <person name="Oberbeckmann S."/>
            <person name="Bunk B."/>
            <person name="Jeske O."/>
            <person name="Meyerdierks A."/>
            <person name="Storesund J.E."/>
            <person name="Kallscheuer N."/>
            <person name="Luecker S."/>
            <person name="Lage O.M."/>
            <person name="Pohl T."/>
            <person name="Merkel B.J."/>
            <person name="Hornburger P."/>
            <person name="Mueller R.-W."/>
            <person name="Bruemmer F."/>
            <person name="Labrenz M."/>
            <person name="Spormann A.M."/>
            <person name="Op den Camp H."/>
            <person name="Overmann J."/>
            <person name="Amann R."/>
            <person name="Jetten M.S.M."/>
            <person name="Mascher T."/>
            <person name="Medema M.H."/>
            <person name="Devos D.P."/>
            <person name="Kaster A.-K."/>
            <person name="Ovreas L."/>
            <person name="Rohde M."/>
            <person name="Galperin M.Y."/>
            <person name="Jogler C."/>
        </authorList>
    </citation>
    <scope>NUCLEOTIDE SEQUENCE [LARGE SCALE GENOMIC DNA]</scope>
    <source>
        <strain evidence="9 10">HG66A1</strain>
    </source>
</reference>
<dbReference type="Proteomes" id="UP000320421">
    <property type="component" value="Chromosome"/>
</dbReference>
<dbReference type="InterPro" id="IPR033524">
    <property type="entry name" value="Glu/Leu/Phe/Val_DH_AS"/>
</dbReference>
<organism evidence="9 10">
    <name type="scientific">Gimesia chilikensis</name>
    <dbReference type="NCBI Taxonomy" id="2605989"/>
    <lineage>
        <taxon>Bacteria</taxon>
        <taxon>Pseudomonadati</taxon>
        <taxon>Planctomycetota</taxon>
        <taxon>Planctomycetia</taxon>
        <taxon>Planctomycetales</taxon>
        <taxon>Planctomycetaceae</taxon>
        <taxon>Gimesia</taxon>
    </lineage>
</organism>
<dbReference type="CDD" id="cd01076">
    <property type="entry name" value="NAD_bind_1_Glu_DH"/>
    <property type="match status" value="1"/>
</dbReference>
<dbReference type="Gene3D" id="3.40.50.720">
    <property type="entry name" value="NAD(P)-binding Rossmann-like Domain"/>
    <property type="match status" value="1"/>
</dbReference>
<dbReference type="SUPFAM" id="SSF53223">
    <property type="entry name" value="Aminoacid dehydrogenase-like, N-terminal domain"/>
    <property type="match status" value="1"/>
</dbReference>
<feature type="binding site" evidence="5">
    <location>
        <position position="377"/>
    </location>
    <ligand>
        <name>substrate</name>
    </ligand>
</feature>
<dbReference type="Pfam" id="PF02812">
    <property type="entry name" value="ELFV_dehydrog_N"/>
    <property type="match status" value="1"/>
</dbReference>
<dbReference type="InterPro" id="IPR046346">
    <property type="entry name" value="Aminoacid_DH-like_N_sf"/>
</dbReference>
<evidence type="ECO:0000256" key="2">
    <source>
        <dbReference type="ARBA" id="ARBA00023002"/>
    </source>
</evidence>
<evidence type="ECO:0000256" key="4">
    <source>
        <dbReference type="PIRSR" id="PIRSR000185-1"/>
    </source>
</evidence>
<evidence type="ECO:0000313" key="10">
    <source>
        <dbReference type="Proteomes" id="UP000320421"/>
    </source>
</evidence>
<dbReference type="GO" id="GO:0004352">
    <property type="term" value="F:glutamate dehydrogenase (NAD+) activity"/>
    <property type="evidence" value="ECO:0007669"/>
    <property type="project" value="TreeGrafter"/>
</dbReference>
<feature type="binding site" evidence="5">
    <location>
        <position position="72"/>
    </location>
    <ligand>
        <name>substrate</name>
    </ligand>
</feature>
<feature type="binding site" evidence="5">
    <location>
        <position position="192"/>
    </location>
    <ligand>
        <name>NAD(+)</name>
        <dbReference type="ChEBI" id="CHEBI:57540"/>
    </ligand>
</feature>
<dbReference type="SUPFAM" id="SSF51735">
    <property type="entry name" value="NAD(P)-binding Rossmann-fold domains"/>
    <property type="match status" value="1"/>
</dbReference>
<dbReference type="PANTHER" id="PTHR11606">
    <property type="entry name" value="GLUTAMATE DEHYDROGENASE"/>
    <property type="match status" value="1"/>
</dbReference>
<feature type="site" description="Important for catalysis" evidence="6">
    <location>
        <position position="148"/>
    </location>
</feature>
<accession>A0A517PRK5</accession>
<evidence type="ECO:0000256" key="6">
    <source>
        <dbReference type="PIRSR" id="PIRSR000185-3"/>
    </source>
</evidence>
<dbReference type="InterPro" id="IPR006096">
    <property type="entry name" value="Glu/Leu/Phe/Val/Trp_DH_C"/>
</dbReference>
<dbReference type="InterPro" id="IPR033922">
    <property type="entry name" value="NAD_bind_Glu_DH"/>
</dbReference>
<sequence length="453" mass="49696">MAKQEVNGIFEDAIGRLDQAAEFTKIDKEAIERLRHPKAVLQVSIPVRMDDGSLRIFQGFRVRHDDTRGPTKGGIRFHPGVSLDEVKALAFWMTCKCAVVGIPFGGGKGGVIVDPKQLSRMELERLSRGFIGQVADFVGPETDIPAPDVYTNAMIMGWMMDEYSKIHRQRIPAVITGKPIPLGGSLGRDDATGRGAYYCIKELEKLKDWQPTDIRVAVQGFGNAGQHVSRLLHADGYRIVAISDSRGGIYRAEGLDIPRAIKLKQEGQMIGGVYSERSVCDCPVCGDAESKCKCTTNDPATGESISNADLLELGVDILIPAALENQLTADNASRIKAPMIVEVANGPTTSAAEEILDKRNTFVVPDILANAGGVTVSYFEWAQNRAGYYWTQDEVQDRLQRIMAREFNAIYELMTNLAINMRTAAYAHGLNRISEAIESQGTHQYFSNGIVSN</sequence>
<dbReference type="AlphaFoldDB" id="A0A517PRK5"/>
<evidence type="ECO:0000256" key="1">
    <source>
        <dbReference type="ARBA" id="ARBA00006382"/>
    </source>
</evidence>
<dbReference type="EMBL" id="CP036266">
    <property type="protein sequence ID" value="QDT22004.1"/>
    <property type="molecule type" value="Genomic_DNA"/>
</dbReference>
<dbReference type="InterPro" id="IPR006097">
    <property type="entry name" value="Glu/Leu/Phe/Val/Trp_DH_dimer"/>
</dbReference>
<dbReference type="PIRSF" id="PIRSF000185">
    <property type="entry name" value="Glu_DH"/>
    <property type="match status" value="1"/>
</dbReference>
<keyword evidence="5" id="KW-0520">NAD</keyword>